<dbReference type="RefSeq" id="WP_091675298.1">
    <property type="nucleotide sequence ID" value="NZ_FOKG01000014.1"/>
</dbReference>
<evidence type="ECO:0000313" key="1">
    <source>
        <dbReference type="EMBL" id="SFB50401.1"/>
    </source>
</evidence>
<protein>
    <submittedName>
        <fullName evidence="1">Uncharacterized protein</fullName>
    </submittedName>
</protein>
<dbReference type="Proteomes" id="UP000243799">
    <property type="component" value="Unassembled WGS sequence"/>
</dbReference>
<dbReference type="AlphaFoldDB" id="A0A1I1BJH1"/>
<dbReference type="OrthoDB" id="2989479at2"/>
<sequence>MATGKKVVLELSEDEAIVIFAWVSRINSSEQGTFSDQAEQRVLWDIESLLESKLVQPFSSNYDELLASARARVRDPED</sequence>
<evidence type="ECO:0000313" key="2">
    <source>
        <dbReference type="Proteomes" id="UP000243799"/>
    </source>
</evidence>
<keyword evidence="2" id="KW-1185">Reference proteome</keyword>
<reference evidence="2" key="1">
    <citation type="submission" date="2016-10" db="EMBL/GenBank/DDBJ databases">
        <authorList>
            <person name="Varghese N."/>
            <person name="Submissions S."/>
        </authorList>
    </citation>
    <scope>NUCLEOTIDE SEQUENCE [LARGE SCALE GENOMIC DNA]</scope>
    <source>
        <strain evidence="2">CGMCC 4.3568</strain>
    </source>
</reference>
<dbReference type="EMBL" id="FOKG01000014">
    <property type="protein sequence ID" value="SFB50401.1"/>
    <property type="molecule type" value="Genomic_DNA"/>
</dbReference>
<proteinExistence type="predicted"/>
<gene>
    <name evidence="1" type="ORF">SAMN05216266_114182</name>
</gene>
<organism evidence="1 2">
    <name type="scientific">Amycolatopsis marina</name>
    <dbReference type="NCBI Taxonomy" id="490629"/>
    <lineage>
        <taxon>Bacteria</taxon>
        <taxon>Bacillati</taxon>
        <taxon>Actinomycetota</taxon>
        <taxon>Actinomycetes</taxon>
        <taxon>Pseudonocardiales</taxon>
        <taxon>Pseudonocardiaceae</taxon>
        <taxon>Amycolatopsis</taxon>
    </lineage>
</organism>
<accession>A0A1I1BJH1</accession>
<name>A0A1I1BJH1_9PSEU</name>